<dbReference type="AlphaFoldDB" id="A0A8B6FSC0"/>
<evidence type="ECO:0000256" key="1">
    <source>
        <dbReference type="ARBA" id="ARBA00022536"/>
    </source>
</evidence>
<dbReference type="InterPro" id="IPR042635">
    <property type="entry name" value="MEGF10/SREC1/2-like"/>
</dbReference>
<keyword evidence="5" id="KW-1185">Reference proteome</keyword>
<dbReference type="Proteomes" id="UP000596742">
    <property type="component" value="Unassembled WGS sequence"/>
</dbReference>
<accession>A0A8B6FSC0</accession>
<reference evidence="4" key="1">
    <citation type="submission" date="2018-11" db="EMBL/GenBank/DDBJ databases">
        <authorList>
            <person name="Alioto T."/>
            <person name="Alioto T."/>
        </authorList>
    </citation>
    <scope>NUCLEOTIDE SEQUENCE</scope>
</reference>
<dbReference type="Gene3D" id="2.170.300.10">
    <property type="entry name" value="Tie2 ligand-binding domain superfamily"/>
    <property type="match status" value="1"/>
</dbReference>
<sequence length="130" mass="14208">CPAETFGNLCEQKCTWCDEGQFCDHLGPPGYTGHTCQKVCPKGTSEVDCLDKSNYFHFLLSVCPKGTSGEDCLDKSNYFHFLLSVCPKGTSGVDCLDKCPKCDNVGLCDYRSGKCICLPGFRGYFCQAGN</sequence>
<dbReference type="EMBL" id="UYJE01007302">
    <property type="protein sequence ID" value="VDI53481.1"/>
    <property type="molecule type" value="Genomic_DNA"/>
</dbReference>
<keyword evidence="1" id="KW-0245">EGF-like domain</keyword>
<proteinExistence type="predicted"/>
<dbReference type="InterPro" id="IPR000742">
    <property type="entry name" value="EGF"/>
</dbReference>
<organism evidence="4 5">
    <name type="scientific">Mytilus galloprovincialis</name>
    <name type="common">Mediterranean mussel</name>
    <dbReference type="NCBI Taxonomy" id="29158"/>
    <lineage>
        <taxon>Eukaryota</taxon>
        <taxon>Metazoa</taxon>
        <taxon>Spiralia</taxon>
        <taxon>Lophotrochozoa</taxon>
        <taxon>Mollusca</taxon>
        <taxon>Bivalvia</taxon>
        <taxon>Autobranchia</taxon>
        <taxon>Pteriomorphia</taxon>
        <taxon>Mytilida</taxon>
        <taxon>Mytiloidea</taxon>
        <taxon>Mytilidae</taxon>
        <taxon>Mytilinae</taxon>
        <taxon>Mytilus</taxon>
    </lineage>
</organism>
<evidence type="ECO:0000259" key="2">
    <source>
        <dbReference type="PROSITE" id="PS00022"/>
    </source>
</evidence>
<evidence type="ECO:0000313" key="5">
    <source>
        <dbReference type="Proteomes" id="UP000596742"/>
    </source>
</evidence>
<evidence type="ECO:0000313" key="4">
    <source>
        <dbReference type="EMBL" id="VDI53481.1"/>
    </source>
</evidence>
<dbReference type="GO" id="GO:0005044">
    <property type="term" value="F:scavenger receptor activity"/>
    <property type="evidence" value="ECO:0007669"/>
    <property type="project" value="InterPro"/>
</dbReference>
<feature type="non-terminal residue" evidence="4">
    <location>
        <position position="130"/>
    </location>
</feature>
<dbReference type="PROSITE" id="PS01186">
    <property type="entry name" value="EGF_2"/>
    <property type="match status" value="1"/>
</dbReference>
<dbReference type="OrthoDB" id="1668230at2759"/>
<gene>
    <name evidence="4" type="ORF">MGAL_10B017104</name>
</gene>
<name>A0A8B6FSC0_MYTGA</name>
<protein>
    <recommendedName>
        <fullName evidence="2 3">EGF-like domain-containing protein</fullName>
    </recommendedName>
</protein>
<comment type="caution">
    <text evidence="4">The sequence shown here is derived from an EMBL/GenBank/DDBJ whole genome shotgun (WGS) entry which is preliminary data.</text>
</comment>
<evidence type="ECO:0000259" key="3">
    <source>
        <dbReference type="PROSITE" id="PS01186"/>
    </source>
</evidence>
<dbReference type="PANTHER" id="PTHR24043">
    <property type="entry name" value="SCAVENGER RECEPTOR CLASS F"/>
    <property type="match status" value="1"/>
</dbReference>
<dbReference type="PROSITE" id="PS00022">
    <property type="entry name" value="EGF_1"/>
    <property type="match status" value="1"/>
</dbReference>
<feature type="domain" description="EGF-like" evidence="2 3">
    <location>
        <begin position="115"/>
        <end position="126"/>
    </location>
</feature>